<evidence type="ECO:0000313" key="1">
    <source>
        <dbReference type="EMBL" id="KAJ7996302.1"/>
    </source>
</evidence>
<keyword evidence="2" id="KW-1185">Reference proteome</keyword>
<comment type="caution">
    <text evidence="1">The sequence shown here is derived from an EMBL/GenBank/DDBJ whole genome shotgun (WGS) entry which is preliminary data.</text>
</comment>
<accession>A0ACC2FYK0</accession>
<organism evidence="1 2">
    <name type="scientific">Dallia pectoralis</name>
    <name type="common">Alaska blackfish</name>
    <dbReference type="NCBI Taxonomy" id="75939"/>
    <lineage>
        <taxon>Eukaryota</taxon>
        <taxon>Metazoa</taxon>
        <taxon>Chordata</taxon>
        <taxon>Craniata</taxon>
        <taxon>Vertebrata</taxon>
        <taxon>Euteleostomi</taxon>
        <taxon>Actinopterygii</taxon>
        <taxon>Neopterygii</taxon>
        <taxon>Teleostei</taxon>
        <taxon>Protacanthopterygii</taxon>
        <taxon>Esociformes</taxon>
        <taxon>Umbridae</taxon>
        <taxon>Dallia</taxon>
    </lineage>
</organism>
<dbReference type="EMBL" id="CM055747">
    <property type="protein sequence ID" value="KAJ7996302.1"/>
    <property type="molecule type" value="Genomic_DNA"/>
</dbReference>
<protein>
    <submittedName>
        <fullName evidence="1">Uncharacterized protein</fullName>
    </submittedName>
</protein>
<evidence type="ECO:0000313" key="2">
    <source>
        <dbReference type="Proteomes" id="UP001157502"/>
    </source>
</evidence>
<sequence>MWSHMLVGGPRDSARIDSPAMNEGRRRAESALLCHPVAVSGRLLRGYVSKLADRRVTGYLGSEQRCCSCLRVVVRRPSGRLGFLSALYVAGTGASSSGATLQPWVHVLTHSLSEDLCLDRTADPQMLSATFYGNGLHW</sequence>
<proteinExistence type="predicted"/>
<name>A0ACC2FYK0_DALPE</name>
<gene>
    <name evidence="1" type="ORF">DPEC_G00235690</name>
</gene>
<dbReference type="Proteomes" id="UP001157502">
    <property type="component" value="Chromosome 20"/>
</dbReference>
<reference evidence="1" key="1">
    <citation type="submission" date="2021-05" db="EMBL/GenBank/DDBJ databases">
        <authorList>
            <person name="Pan Q."/>
            <person name="Jouanno E."/>
            <person name="Zahm M."/>
            <person name="Klopp C."/>
            <person name="Cabau C."/>
            <person name="Louis A."/>
            <person name="Berthelot C."/>
            <person name="Parey E."/>
            <person name="Roest Crollius H."/>
            <person name="Montfort J."/>
            <person name="Robinson-Rechavi M."/>
            <person name="Bouchez O."/>
            <person name="Lampietro C."/>
            <person name="Lopez Roques C."/>
            <person name="Donnadieu C."/>
            <person name="Postlethwait J."/>
            <person name="Bobe J."/>
            <person name="Dillon D."/>
            <person name="Chandos A."/>
            <person name="von Hippel F."/>
            <person name="Guiguen Y."/>
        </authorList>
    </citation>
    <scope>NUCLEOTIDE SEQUENCE</scope>
    <source>
        <strain evidence="1">YG-Jan2019</strain>
    </source>
</reference>